<evidence type="ECO:0000313" key="3">
    <source>
        <dbReference type="Proteomes" id="UP001285441"/>
    </source>
</evidence>
<dbReference type="Proteomes" id="UP001285441">
    <property type="component" value="Unassembled WGS sequence"/>
</dbReference>
<protein>
    <submittedName>
        <fullName evidence="2">Uncharacterized protein</fullName>
    </submittedName>
</protein>
<keyword evidence="3" id="KW-1185">Reference proteome</keyword>
<feature type="region of interest" description="Disordered" evidence="1">
    <location>
        <begin position="458"/>
        <end position="477"/>
    </location>
</feature>
<accession>A0AAE0NXK7</accession>
<dbReference type="EMBL" id="JAULSW010000002">
    <property type="protein sequence ID" value="KAK3389658.1"/>
    <property type="molecule type" value="Genomic_DNA"/>
</dbReference>
<evidence type="ECO:0000256" key="1">
    <source>
        <dbReference type="SAM" id="MobiDB-lite"/>
    </source>
</evidence>
<evidence type="ECO:0000313" key="2">
    <source>
        <dbReference type="EMBL" id="KAK3389658.1"/>
    </source>
</evidence>
<comment type="caution">
    <text evidence="2">The sequence shown here is derived from an EMBL/GenBank/DDBJ whole genome shotgun (WGS) entry which is preliminary data.</text>
</comment>
<name>A0AAE0NXK7_9PEZI</name>
<reference evidence="2" key="1">
    <citation type="journal article" date="2023" name="Mol. Phylogenet. Evol.">
        <title>Genome-scale phylogeny and comparative genomics of the fungal order Sordariales.</title>
        <authorList>
            <person name="Hensen N."/>
            <person name="Bonometti L."/>
            <person name="Westerberg I."/>
            <person name="Brannstrom I.O."/>
            <person name="Guillou S."/>
            <person name="Cros-Aarteil S."/>
            <person name="Calhoun S."/>
            <person name="Haridas S."/>
            <person name="Kuo A."/>
            <person name="Mondo S."/>
            <person name="Pangilinan J."/>
            <person name="Riley R."/>
            <person name="LaButti K."/>
            <person name="Andreopoulos B."/>
            <person name="Lipzen A."/>
            <person name="Chen C."/>
            <person name="Yan M."/>
            <person name="Daum C."/>
            <person name="Ng V."/>
            <person name="Clum A."/>
            <person name="Steindorff A."/>
            <person name="Ohm R.A."/>
            <person name="Martin F."/>
            <person name="Silar P."/>
            <person name="Natvig D.O."/>
            <person name="Lalanne C."/>
            <person name="Gautier V."/>
            <person name="Ament-Velasquez S.L."/>
            <person name="Kruys A."/>
            <person name="Hutchinson M.I."/>
            <person name="Powell A.J."/>
            <person name="Barry K."/>
            <person name="Miller A.N."/>
            <person name="Grigoriev I.V."/>
            <person name="Debuchy R."/>
            <person name="Gladieux P."/>
            <person name="Hiltunen Thoren M."/>
            <person name="Johannesson H."/>
        </authorList>
    </citation>
    <scope>NUCLEOTIDE SEQUENCE</scope>
    <source>
        <strain evidence="2">CBS 232.78</strain>
    </source>
</reference>
<reference evidence="2" key="2">
    <citation type="submission" date="2023-06" db="EMBL/GenBank/DDBJ databases">
        <authorList>
            <consortium name="Lawrence Berkeley National Laboratory"/>
            <person name="Haridas S."/>
            <person name="Hensen N."/>
            <person name="Bonometti L."/>
            <person name="Westerberg I."/>
            <person name="Brannstrom I.O."/>
            <person name="Guillou S."/>
            <person name="Cros-Aarteil S."/>
            <person name="Calhoun S."/>
            <person name="Kuo A."/>
            <person name="Mondo S."/>
            <person name="Pangilinan J."/>
            <person name="Riley R."/>
            <person name="LaButti K."/>
            <person name="Andreopoulos B."/>
            <person name="Lipzen A."/>
            <person name="Chen C."/>
            <person name="Yanf M."/>
            <person name="Daum C."/>
            <person name="Ng V."/>
            <person name="Clum A."/>
            <person name="Steindorff A."/>
            <person name="Ohm R."/>
            <person name="Martin F."/>
            <person name="Silar P."/>
            <person name="Natvig D."/>
            <person name="Lalanne C."/>
            <person name="Gautier V."/>
            <person name="Ament-velasquez S.L."/>
            <person name="Kruys A."/>
            <person name="Hutchinson M.I."/>
            <person name="Powell A.J."/>
            <person name="Barry K."/>
            <person name="Miller A.N."/>
            <person name="Grigoriev I.V."/>
            <person name="Debuchy R."/>
            <person name="Gladieux P."/>
            <person name="Thoren M.H."/>
            <person name="Johannesson H."/>
        </authorList>
    </citation>
    <scope>NUCLEOTIDE SEQUENCE</scope>
    <source>
        <strain evidence="2">CBS 232.78</strain>
    </source>
</reference>
<proteinExistence type="predicted"/>
<feature type="region of interest" description="Disordered" evidence="1">
    <location>
        <begin position="1"/>
        <end position="31"/>
    </location>
</feature>
<gene>
    <name evidence="2" type="ORF">B0H63DRAFT_464132</name>
</gene>
<organism evidence="2 3">
    <name type="scientific">Podospora didyma</name>
    <dbReference type="NCBI Taxonomy" id="330526"/>
    <lineage>
        <taxon>Eukaryota</taxon>
        <taxon>Fungi</taxon>
        <taxon>Dikarya</taxon>
        <taxon>Ascomycota</taxon>
        <taxon>Pezizomycotina</taxon>
        <taxon>Sordariomycetes</taxon>
        <taxon>Sordariomycetidae</taxon>
        <taxon>Sordariales</taxon>
        <taxon>Podosporaceae</taxon>
        <taxon>Podospora</taxon>
    </lineage>
</organism>
<dbReference type="AlphaFoldDB" id="A0AAE0NXK7"/>
<sequence>MPRFRKRQPRRDPPPPVSRHRWTASEGQETRMSPWGLQARRSEVLWVPTYRISYDDEHVNNFRGDGKWEGSVRGRWLKDVRRPNWGWSYALSWPLINAFVQSDTIIDPALDLADTSGDDYPPPPSTEQKIPGRCLIEELPIEVLRPILEYLIPTGYVYMFMQGVRHRPERDGGPKVVTIVQQMIPLSGRHKTATSAHVALAAASRAWNEIIYDMFFGQNQFIFDISNVIRPIAVNFTHAQYASWESWSRTYPLSSGPLGPLTSRAARHLQDVMLLLAEPEIKRDYPTKFIPPPRRGLLKPLVSSAIDLLMAKRGGEDGQKSRRLLKRLRVEVEGLYYLGPDKDLLHDGYDPSNINASVCEETGRMQTYFSIPRKEFLNYPLVKSEIQRHLEKLLLRLRGCDHVNIDGDITDLFADRFQKTAVLDVGEVLDDDSFFEVDDDSEDELEWDIMGEELRVAEEEPDTGRYGLRSAKRQKQG</sequence>